<dbReference type="InterPro" id="IPR004182">
    <property type="entry name" value="GRAM"/>
</dbReference>
<dbReference type="Pfam" id="PF16016">
    <property type="entry name" value="VASt"/>
    <property type="match status" value="1"/>
</dbReference>
<dbReference type="Pfam" id="PF02893">
    <property type="entry name" value="GRAM"/>
    <property type="match status" value="1"/>
</dbReference>
<dbReference type="Proteomes" id="UP001151287">
    <property type="component" value="Unassembled WGS sequence"/>
</dbReference>
<dbReference type="InterPro" id="IPR000008">
    <property type="entry name" value="C2_dom"/>
</dbReference>
<accession>A0A9Q0HSR3</accession>
<dbReference type="PROSITE" id="PS50004">
    <property type="entry name" value="C2"/>
    <property type="match status" value="1"/>
</dbReference>
<proteinExistence type="predicted"/>
<evidence type="ECO:0000313" key="8">
    <source>
        <dbReference type="EMBL" id="KAJ1696508.1"/>
    </source>
</evidence>
<evidence type="ECO:0000256" key="2">
    <source>
        <dbReference type="ARBA" id="ARBA00022692"/>
    </source>
</evidence>
<keyword evidence="2" id="KW-0812">Transmembrane</keyword>
<feature type="region of interest" description="Disordered" evidence="5">
    <location>
        <begin position="561"/>
        <end position="580"/>
    </location>
</feature>
<evidence type="ECO:0008006" key="10">
    <source>
        <dbReference type="Google" id="ProtNLM"/>
    </source>
</evidence>
<keyword evidence="9" id="KW-1185">Reference proteome</keyword>
<dbReference type="PANTHER" id="PTHR47038">
    <property type="entry name" value="BAG-ASSOCIATED GRAM PROTEIN 1"/>
    <property type="match status" value="1"/>
</dbReference>
<evidence type="ECO:0000313" key="9">
    <source>
        <dbReference type="Proteomes" id="UP001151287"/>
    </source>
</evidence>
<evidence type="ECO:0000256" key="4">
    <source>
        <dbReference type="ARBA" id="ARBA00023136"/>
    </source>
</evidence>
<sequence>MANILIRLLVPSLLEVEISITLAMVLIAILFLLENSSNNNNNNKNSPPLNPTREIVPLDDKIQRNLSIEESQETLYVIKLEILAAKYLIGANLNGTSEPYAIIKCGEQKRFSSLVPSSRNPLWGEEFLFFVNSLPVQIHLTIYDWDTVCKCKLLGSVILPVTKAGQSGAIWHEFDTKSGQVCLQVSSFRLSNSNSLLTDLAGVKSRKNMLSEKKNPTVHHHQPGPLQIIFGLPFDEDVYHSYSCAIENSFLYHGRMYISAWHLCFHSKFFYKQLKVIIPFEDIDEIKRTQHSFVNPAISIILHAGSNGLGAPPLCNRNGRVRYKFTSFWNRNQSFRALQDTLTRYRAMLQAEKKVKMQSLANIDQLTRVVKRNEEKGTREKFFQPFINQEILADSVDETFPCTAEQFFSMFLSDNSNFLMEHRYSRNGTDLKINNWSPSEEHGGQIRKFTFKSPCNSPLCPPYTAVTELQHTTLSADKGTLLYETVQQAHDVPFGSYFEIHCRWYLRTKYESSCQMVIKIGVHMKKWCILQSKIKSGATEEYKKEVNQILEEARAHLLKQDDSEKGFARGSENHEMYQNQ</sequence>
<evidence type="ECO:0000259" key="7">
    <source>
        <dbReference type="PROSITE" id="PS51778"/>
    </source>
</evidence>
<dbReference type="InterPro" id="IPR044655">
    <property type="entry name" value="BAGP1-like"/>
</dbReference>
<dbReference type="SUPFAM" id="SSF49562">
    <property type="entry name" value="C2 domain (Calcium/lipid-binding domain, CaLB)"/>
    <property type="match status" value="1"/>
</dbReference>
<dbReference type="PROSITE" id="PS51778">
    <property type="entry name" value="VAST"/>
    <property type="match status" value="1"/>
</dbReference>
<keyword evidence="3" id="KW-1133">Transmembrane helix</keyword>
<feature type="domain" description="C2" evidence="6">
    <location>
        <begin position="58"/>
        <end position="174"/>
    </location>
</feature>
<comment type="caution">
    <text evidence="8">The sequence shown here is derived from an EMBL/GenBank/DDBJ whole genome shotgun (WGS) entry which is preliminary data.</text>
</comment>
<dbReference type="GO" id="GO:0016020">
    <property type="term" value="C:membrane"/>
    <property type="evidence" value="ECO:0007669"/>
    <property type="project" value="UniProtKB-SubCell"/>
</dbReference>
<dbReference type="Pfam" id="PF00168">
    <property type="entry name" value="C2"/>
    <property type="match status" value="1"/>
</dbReference>
<keyword evidence="4" id="KW-0472">Membrane</keyword>
<evidence type="ECO:0000256" key="1">
    <source>
        <dbReference type="ARBA" id="ARBA00004167"/>
    </source>
</evidence>
<dbReference type="Gene3D" id="2.30.29.30">
    <property type="entry name" value="Pleckstrin-homology domain (PH domain)/Phosphotyrosine-binding domain (PTB)"/>
    <property type="match status" value="1"/>
</dbReference>
<feature type="domain" description="VASt" evidence="7">
    <location>
        <begin position="388"/>
        <end position="561"/>
    </location>
</feature>
<comment type="subcellular location">
    <subcellularLocation>
        <location evidence="1">Membrane</location>
        <topology evidence="1">Single-pass membrane protein</topology>
    </subcellularLocation>
</comment>
<dbReference type="OrthoDB" id="67700at2759"/>
<evidence type="ECO:0000256" key="3">
    <source>
        <dbReference type="ARBA" id="ARBA00022989"/>
    </source>
</evidence>
<dbReference type="CDD" id="cd00030">
    <property type="entry name" value="C2"/>
    <property type="match status" value="1"/>
</dbReference>
<protein>
    <recommendedName>
        <fullName evidence="10">C2 domain-containing protein</fullName>
    </recommendedName>
</protein>
<dbReference type="AlphaFoldDB" id="A0A9Q0HSR3"/>
<dbReference type="EMBL" id="JAMQYH010000002">
    <property type="protein sequence ID" value="KAJ1696508.1"/>
    <property type="molecule type" value="Genomic_DNA"/>
</dbReference>
<dbReference type="SMART" id="SM00239">
    <property type="entry name" value="C2"/>
    <property type="match status" value="1"/>
</dbReference>
<dbReference type="Gene3D" id="2.60.40.150">
    <property type="entry name" value="C2 domain"/>
    <property type="match status" value="1"/>
</dbReference>
<organism evidence="8 9">
    <name type="scientific">Rhynchospora breviuscula</name>
    <dbReference type="NCBI Taxonomy" id="2022672"/>
    <lineage>
        <taxon>Eukaryota</taxon>
        <taxon>Viridiplantae</taxon>
        <taxon>Streptophyta</taxon>
        <taxon>Embryophyta</taxon>
        <taxon>Tracheophyta</taxon>
        <taxon>Spermatophyta</taxon>
        <taxon>Magnoliopsida</taxon>
        <taxon>Liliopsida</taxon>
        <taxon>Poales</taxon>
        <taxon>Cyperaceae</taxon>
        <taxon>Cyperoideae</taxon>
        <taxon>Rhynchosporeae</taxon>
        <taxon>Rhynchospora</taxon>
    </lineage>
</organism>
<evidence type="ECO:0000259" key="6">
    <source>
        <dbReference type="PROSITE" id="PS50004"/>
    </source>
</evidence>
<dbReference type="InterPro" id="IPR035892">
    <property type="entry name" value="C2_domain_sf"/>
</dbReference>
<dbReference type="PANTHER" id="PTHR47038:SF2">
    <property type="entry name" value="BAG-ASSOCIATED GRAM PROTEIN 1"/>
    <property type="match status" value="1"/>
</dbReference>
<gene>
    <name evidence="8" type="ORF">LUZ63_005020</name>
</gene>
<evidence type="ECO:0000256" key="5">
    <source>
        <dbReference type="SAM" id="MobiDB-lite"/>
    </source>
</evidence>
<dbReference type="InterPro" id="IPR011993">
    <property type="entry name" value="PH-like_dom_sf"/>
</dbReference>
<name>A0A9Q0HSR3_9POAL</name>
<dbReference type="SMART" id="SM00568">
    <property type="entry name" value="GRAM"/>
    <property type="match status" value="1"/>
</dbReference>
<reference evidence="8" key="1">
    <citation type="journal article" date="2022" name="Cell">
        <title>Repeat-based holocentromeres influence genome architecture and karyotype evolution.</title>
        <authorList>
            <person name="Hofstatter P.G."/>
            <person name="Thangavel G."/>
            <person name="Lux T."/>
            <person name="Neumann P."/>
            <person name="Vondrak T."/>
            <person name="Novak P."/>
            <person name="Zhang M."/>
            <person name="Costa L."/>
            <person name="Castellani M."/>
            <person name="Scott A."/>
            <person name="Toegelov H."/>
            <person name="Fuchs J."/>
            <person name="Mata-Sucre Y."/>
            <person name="Dias Y."/>
            <person name="Vanzela A.L.L."/>
            <person name="Huettel B."/>
            <person name="Almeida C.C.S."/>
            <person name="Simkova H."/>
            <person name="Souza G."/>
            <person name="Pedrosa-Harand A."/>
            <person name="Macas J."/>
            <person name="Mayer K.F.X."/>
            <person name="Houben A."/>
            <person name="Marques A."/>
        </authorList>
    </citation>
    <scope>NUCLEOTIDE SEQUENCE</scope>
    <source>
        <strain evidence="8">RhyBre1mFocal</strain>
    </source>
</reference>
<dbReference type="InterPro" id="IPR031968">
    <property type="entry name" value="VASt"/>
</dbReference>